<dbReference type="InterPro" id="IPR038109">
    <property type="entry name" value="DNA_bind_recomb_sf"/>
</dbReference>
<dbReference type="Pfam" id="PF07508">
    <property type="entry name" value="Recombinase"/>
    <property type="match status" value="1"/>
</dbReference>
<protein>
    <submittedName>
        <fullName evidence="4">Recombinase family protein</fullName>
    </submittedName>
</protein>
<dbReference type="PROSITE" id="PS51737">
    <property type="entry name" value="RECOMBINASE_DNA_BIND"/>
    <property type="match status" value="1"/>
</dbReference>
<accession>A0ABP9T871</accession>
<dbReference type="PANTHER" id="PTHR30461:SF23">
    <property type="entry name" value="DNA RECOMBINASE-RELATED"/>
    <property type="match status" value="1"/>
</dbReference>
<sequence>MAKPKRVGIYVRISKDRKGQELGIQRQEKACRELCERTGWGVLKVYPENDVSASTTSKRRRPQYTEMLRDARDGFIDGIVVYSIDRLTRRISELTSFLEEQKAHGFAFATTEGEDTATANGRMILTIKGAVAQQETERMSERVNNSLLQRREQGKPHAGGLRQFGFKEGAHFQQLDEGETELIREGYRMLMDRNSKTPGDVVRYWSSKGSTTPRGGAWTIQSVKRVYRSERTGGIVTYKGQDIGDSVYGSPLTREQWENVQTLLDGRATPAAQGSGKRKHVYSGFLRCGYCGSAMRVQWATIQGRTFRRTFCHSGQRGQNGRLGCGKVSRKYEWIEERLNEVIEAALLSRIPQKEEAQTENLTGQISVLESRIRALRGRWKEGQMEDEDYFDSLTHLRAELQTLRTREATATIRRSRVETDVLAVWKDDAPENLERRRAIVASVIDRVEVFSIGRGRRKPPEITSIKITPVGAEYEDSPESPA</sequence>
<dbReference type="InterPro" id="IPR011109">
    <property type="entry name" value="DNA_bind_recombinase_dom"/>
</dbReference>
<dbReference type="InterPro" id="IPR036162">
    <property type="entry name" value="Resolvase-like_N_sf"/>
</dbReference>
<dbReference type="SMART" id="SM00857">
    <property type="entry name" value="Resolvase"/>
    <property type="match status" value="1"/>
</dbReference>
<comment type="caution">
    <text evidence="4">The sequence shown here is derived from an EMBL/GenBank/DDBJ whole genome shotgun (WGS) entry which is preliminary data.</text>
</comment>
<dbReference type="InterPro" id="IPR025827">
    <property type="entry name" value="Zn_ribbon_recom_dom"/>
</dbReference>
<dbReference type="Pfam" id="PF13408">
    <property type="entry name" value="Zn_ribbon_recom"/>
    <property type="match status" value="1"/>
</dbReference>
<dbReference type="CDD" id="cd00338">
    <property type="entry name" value="Ser_Recombinase"/>
    <property type="match status" value="1"/>
</dbReference>
<dbReference type="SUPFAM" id="SSF53041">
    <property type="entry name" value="Resolvase-like"/>
    <property type="match status" value="1"/>
</dbReference>
<dbReference type="PROSITE" id="PS51736">
    <property type="entry name" value="RECOMBINASES_3"/>
    <property type="match status" value="1"/>
</dbReference>
<dbReference type="Gene3D" id="3.90.1750.20">
    <property type="entry name" value="Putative Large Serine Recombinase, Chain B, Domain 2"/>
    <property type="match status" value="1"/>
</dbReference>
<evidence type="ECO:0000259" key="3">
    <source>
        <dbReference type="PROSITE" id="PS51737"/>
    </source>
</evidence>
<name>A0ABP9T871_9ACTN</name>
<dbReference type="EMBL" id="BAABJR010000014">
    <property type="protein sequence ID" value="GAA5213229.1"/>
    <property type="molecule type" value="Genomic_DNA"/>
</dbReference>
<dbReference type="RefSeq" id="WP_345634610.1">
    <property type="nucleotide sequence ID" value="NZ_BAABJR010000014.1"/>
</dbReference>
<feature type="region of interest" description="Disordered" evidence="1">
    <location>
        <begin position="460"/>
        <end position="483"/>
    </location>
</feature>
<organism evidence="4 5">
    <name type="scientific">Streptomyces thinghirensis</name>
    <dbReference type="NCBI Taxonomy" id="551547"/>
    <lineage>
        <taxon>Bacteria</taxon>
        <taxon>Bacillati</taxon>
        <taxon>Actinomycetota</taxon>
        <taxon>Actinomycetes</taxon>
        <taxon>Kitasatosporales</taxon>
        <taxon>Streptomycetaceae</taxon>
        <taxon>Streptomyces</taxon>
    </lineage>
</organism>
<dbReference type="PANTHER" id="PTHR30461">
    <property type="entry name" value="DNA-INVERTASE FROM LAMBDOID PROPHAGE"/>
    <property type="match status" value="1"/>
</dbReference>
<evidence type="ECO:0000313" key="4">
    <source>
        <dbReference type="EMBL" id="GAA5213229.1"/>
    </source>
</evidence>
<evidence type="ECO:0000313" key="5">
    <source>
        <dbReference type="Proteomes" id="UP001499878"/>
    </source>
</evidence>
<feature type="domain" description="Resolvase/invertase-type recombinase catalytic" evidence="2">
    <location>
        <begin position="6"/>
        <end position="154"/>
    </location>
</feature>
<evidence type="ECO:0000256" key="1">
    <source>
        <dbReference type="SAM" id="MobiDB-lite"/>
    </source>
</evidence>
<gene>
    <name evidence="4" type="ORF">GCM10023323_53300</name>
</gene>
<keyword evidence="5" id="KW-1185">Reference proteome</keyword>
<proteinExistence type="predicted"/>
<dbReference type="Pfam" id="PF00239">
    <property type="entry name" value="Resolvase"/>
    <property type="match status" value="1"/>
</dbReference>
<reference evidence="5" key="1">
    <citation type="journal article" date="2019" name="Int. J. Syst. Evol. Microbiol.">
        <title>The Global Catalogue of Microorganisms (GCM) 10K type strain sequencing project: providing services to taxonomists for standard genome sequencing and annotation.</title>
        <authorList>
            <consortium name="The Broad Institute Genomics Platform"/>
            <consortium name="The Broad Institute Genome Sequencing Center for Infectious Disease"/>
            <person name="Wu L."/>
            <person name="Ma J."/>
        </authorList>
    </citation>
    <scope>NUCLEOTIDE SEQUENCE [LARGE SCALE GENOMIC DNA]</scope>
    <source>
        <strain evidence="5">JCM 18306</strain>
    </source>
</reference>
<dbReference type="Proteomes" id="UP001499878">
    <property type="component" value="Unassembled WGS sequence"/>
</dbReference>
<evidence type="ECO:0000259" key="2">
    <source>
        <dbReference type="PROSITE" id="PS51736"/>
    </source>
</evidence>
<feature type="domain" description="Recombinase" evidence="3">
    <location>
        <begin position="163"/>
        <end position="270"/>
    </location>
</feature>
<feature type="compositionally biased region" description="Acidic residues" evidence="1">
    <location>
        <begin position="474"/>
        <end position="483"/>
    </location>
</feature>
<dbReference type="InterPro" id="IPR006119">
    <property type="entry name" value="Resolv_N"/>
</dbReference>
<dbReference type="InterPro" id="IPR050639">
    <property type="entry name" value="SSR_resolvase"/>
</dbReference>
<dbReference type="Gene3D" id="3.40.50.1390">
    <property type="entry name" value="Resolvase, N-terminal catalytic domain"/>
    <property type="match status" value="1"/>
</dbReference>